<organism evidence="1 2">
    <name type="scientific">Araneus ventricosus</name>
    <name type="common">Orbweaver spider</name>
    <name type="synonym">Epeira ventricosa</name>
    <dbReference type="NCBI Taxonomy" id="182803"/>
    <lineage>
        <taxon>Eukaryota</taxon>
        <taxon>Metazoa</taxon>
        <taxon>Ecdysozoa</taxon>
        <taxon>Arthropoda</taxon>
        <taxon>Chelicerata</taxon>
        <taxon>Arachnida</taxon>
        <taxon>Araneae</taxon>
        <taxon>Araneomorphae</taxon>
        <taxon>Entelegynae</taxon>
        <taxon>Araneoidea</taxon>
        <taxon>Araneidae</taxon>
        <taxon>Araneus</taxon>
    </lineage>
</organism>
<protein>
    <submittedName>
        <fullName evidence="1">Uncharacterized protein</fullName>
    </submittedName>
</protein>
<dbReference type="EMBL" id="BGPR01008475">
    <property type="protein sequence ID" value="GBN34080.1"/>
    <property type="molecule type" value="Genomic_DNA"/>
</dbReference>
<sequence length="123" mass="14014">MHEPLLGAPITFRRFYFAERDTHRGGASGVFGRDRDPVRNAAPSGKIFVLRSRNGLFNYVTNMESRFPAMREDTLECTRRFLVTSRPAAGDLYKESAWMTDCVVDRLGARTSLEFYPLCELVS</sequence>
<evidence type="ECO:0000313" key="1">
    <source>
        <dbReference type="EMBL" id="GBN34080.1"/>
    </source>
</evidence>
<accession>A0A4Y2N638</accession>
<evidence type="ECO:0000313" key="2">
    <source>
        <dbReference type="Proteomes" id="UP000499080"/>
    </source>
</evidence>
<comment type="caution">
    <text evidence="1">The sequence shown here is derived from an EMBL/GenBank/DDBJ whole genome shotgun (WGS) entry which is preliminary data.</text>
</comment>
<keyword evidence="2" id="KW-1185">Reference proteome</keyword>
<reference evidence="1 2" key="1">
    <citation type="journal article" date="2019" name="Sci. Rep.">
        <title>Orb-weaving spider Araneus ventricosus genome elucidates the spidroin gene catalogue.</title>
        <authorList>
            <person name="Kono N."/>
            <person name="Nakamura H."/>
            <person name="Ohtoshi R."/>
            <person name="Moran D.A.P."/>
            <person name="Shinohara A."/>
            <person name="Yoshida Y."/>
            <person name="Fujiwara M."/>
            <person name="Mori M."/>
            <person name="Tomita M."/>
            <person name="Arakawa K."/>
        </authorList>
    </citation>
    <scope>NUCLEOTIDE SEQUENCE [LARGE SCALE GENOMIC DNA]</scope>
</reference>
<dbReference type="Proteomes" id="UP000499080">
    <property type="component" value="Unassembled WGS sequence"/>
</dbReference>
<name>A0A4Y2N638_ARAVE</name>
<proteinExistence type="predicted"/>
<dbReference type="AlphaFoldDB" id="A0A4Y2N638"/>
<gene>
    <name evidence="1" type="ORF">AVEN_164261_1</name>
</gene>